<dbReference type="AlphaFoldDB" id="A6IMB9"/>
<keyword evidence="4 13" id="KW-0716">Sensory transduction</keyword>
<evidence type="ECO:0000313" key="18">
    <source>
        <dbReference type="RGD" id="2314261"/>
    </source>
</evidence>
<evidence type="ECO:0000256" key="3">
    <source>
        <dbReference type="ARBA" id="ARBA00022480"/>
    </source>
</evidence>
<feature type="transmembrane region" description="Helical" evidence="14">
    <location>
        <begin position="6"/>
        <end position="35"/>
    </location>
</feature>
<feature type="transmembrane region" description="Helical" evidence="14">
    <location>
        <begin position="47"/>
        <end position="68"/>
    </location>
</feature>
<evidence type="ECO:0000256" key="11">
    <source>
        <dbReference type="ARBA" id="ARBA00023224"/>
    </source>
</evidence>
<evidence type="ECO:0000256" key="10">
    <source>
        <dbReference type="ARBA" id="ARBA00023180"/>
    </source>
</evidence>
<evidence type="ECO:0000256" key="2">
    <source>
        <dbReference type="ARBA" id="ARBA00007376"/>
    </source>
</evidence>
<accession>A6IMB9</accession>
<dbReference type="PANTHER" id="PTHR11394:SF51">
    <property type="entry name" value="TASTE RECEPTOR TYPE 2 MEMBER 116"/>
    <property type="match status" value="1"/>
</dbReference>
<reference evidence="16 17" key="1">
    <citation type="submission" date="2005-09" db="EMBL/GenBank/DDBJ databases">
        <authorList>
            <person name="Mural R.J."/>
            <person name="Li P.W."/>
            <person name="Adams M.D."/>
            <person name="Amanatides P.G."/>
            <person name="Baden-Tillson H."/>
            <person name="Barnstead M."/>
            <person name="Chin S.H."/>
            <person name="Dew I."/>
            <person name="Evans C.A."/>
            <person name="Ferriera S."/>
            <person name="Flanigan M."/>
            <person name="Fosler C."/>
            <person name="Glodek A."/>
            <person name="Gu Z."/>
            <person name="Holt R.A."/>
            <person name="Jennings D."/>
            <person name="Kraft C.L."/>
            <person name="Lu F."/>
            <person name="Nguyen T."/>
            <person name="Nusskern D.R."/>
            <person name="Pfannkoch C.M."/>
            <person name="Sitter C."/>
            <person name="Sutton G.G."/>
            <person name="Venter J.C."/>
            <person name="Wang Z."/>
            <person name="Woodage T."/>
            <person name="Zheng X.H."/>
            <person name="Zhong F."/>
        </authorList>
    </citation>
    <scope>NUCLEOTIDE SEQUENCE [LARGE SCALE GENOMIC DNA]</scope>
    <source>
        <strain>BN</strain>
        <strain evidence="17">Sprague-Dawley</strain>
    </source>
</reference>
<dbReference type="PROSITE" id="PS50262">
    <property type="entry name" value="G_PROTEIN_RECEP_F1_2"/>
    <property type="match status" value="1"/>
</dbReference>
<sequence length="306" mass="34971">MNGVLYITFTVILSVEVIIGNFGNGIIALVNIMDLAKRRKISSVDQILTALAISRIVLLWLVLVSWWLSMFYPGQWMTEGIDVIVHNVWTTLNQISLWLATSFSVFCFLKVANFSNTIFFYLKIRVKKVMTGTLIMFLLLLGLNIIVINASKTILIPEYKVNMSNSLNLKNTQISMLFPFANTLFGFIPFAVSLVTFLLLFFSLWKHQRKMHHGAQGCRDSSTKAHIRVLQTLIASILLYFVFFLSLVVKVWISLFLERMLLLLITQAAKIAFPSLHPWVLILGNAKLRKASLSALQWLRCRHKDE</sequence>
<dbReference type="CDD" id="cd15019">
    <property type="entry name" value="7tm_TAS2R14-like"/>
    <property type="match status" value="1"/>
</dbReference>
<evidence type="ECO:0000259" key="15">
    <source>
        <dbReference type="PROSITE" id="PS50262"/>
    </source>
</evidence>
<feature type="transmembrane region" description="Helical" evidence="14">
    <location>
        <begin position="134"/>
        <end position="156"/>
    </location>
</feature>
<evidence type="ECO:0000256" key="9">
    <source>
        <dbReference type="ARBA" id="ARBA00023170"/>
    </source>
</evidence>
<dbReference type="FunFam" id="1.20.1070.10:FF:000042">
    <property type="entry name" value="Taste receptor type 2 member 7"/>
    <property type="match status" value="1"/>
</dbReference>
<dbReference type="GO" id="GO:0033038">
    <property type="term" value="F:bitter taste receptor activity"/>
    <property type="evidence" value="ECO:0007669"/>
    <property type="project" value="InterPro"/>
</dbReference>
<feature type="transmembrane region" description="Helical" evidence="14">
    <location>
        <begin position="176"/>
        <end position="202"/>
    </location>
</feature>
<evidence type="ECO:0000256" key="1">
    <source>
        <dbReference type="ARBA" id="ARBA00004141"/>
    </source>
</evidence>
<feature type="transmembrane region" description="Helical" evidence="14">
    <location>
        <begin position="95"/>
        <end position="122"/>
    </location>
</feature>
<evidence type="ECO:0000256" key="12">
    <source>
        <dbReference type="RuleBase" id="RU004423"/>
    </source>
</evidence>
<keyword evidence="8 13" id="KW-0472">Membrane</keyword>
<keyword evidence="7 13" id="KW-0297">G-protein coupled receptor</keyword>
<evidence type="ECO:0000313" key="16">
    <source>
        <dbReference type="EMBL" id="EDM01670.1"/>
    </source>
</evidence>
<evidence type="ECO:0000256" key="7">
    <source>
        <dbReference type="ARBA" id="ARBA00023040"/>
    </source>
</evidence>
<keyword evidence="6 14" id="KW-1133">Transmembrane helix</keyword>
<dbReference type="RGD" id="2314261">
    <property type="gene designation" value="Tas2r116"/>
</dbReference>
<protein>
    <recommendedName>
        <fullName evidence="13">Taste receptor type 2</fullName>
    </recommendedName>
</protein>
<comment type="subcellular location">
    <subcellularLocation>
        <location evidence="1 13">Membrane</location>
        <topology evidence="1 13">Multi-pass membrane protein</topology>
    </subcellularLocation>
</comment>
<dbReference type="GO" id="GO:0016020">
    <property type="term" value="C:membrane"/>
    <property type="evidence" value="ECO:0007669"/>
    <property type="project" value="UniProtKB-SubCell"/>
</dbReference>
<dbReference type="Gene3D" id="1.20.1070.10">
    <property type="entry name" value="Rhodopsin 7-helix transmembrane proteins"/>
    <property type="match status" value="1"/>
</dbReference>
<keyword evidence="10" id="KW-0325">Glycoprotein</keyword>
<gene>
    <name evidence="18" type="primary">Tas2r116</name>
    <name evidence="16" type="ORF">rCG_30053</name>
</gene>
<evidence type="ECO:0000256" key="4">
    <source>
        <dbReference type="ARBA" id="ARBA00022606"/>
    </source>
</evidence>
<name>A6IMB9_RAT</name>
<keyword evidence="3 13" id="KW-0919">Taste</keyword>
<evidence type="ECO:0000313" key="17">
    <source>
        <dbReference type="Proteomes" id="UP000234681"/>
    </source>
</evidence>
<evidence type="ECO:0000256" key="14">
    <source>
        <dbReference type="SAM" id="Phobius"/>
    </source>
</evidence>
<evidence type="ECO:0000256" key="5">
    <source>
        <dbReference type="ARBA" id="ARBA00022692"/>
    </source>
</evidence>
<dbReference type="Proteomes" id="UP000234681">
    <property type="component" value="Chromosome 4"/>
</dbReference>
<feature type="domain" description="G-protein coupled receptors family 1 profile" evidence="15">
    <location>
        <begin position="23"/>
        <end position="281"/>
    </location>
</feature>
<dbReference type="Pfam" id="PF05296">
    <property type="entry name" value="TAS2R"/>
    <property type="match status" value="1"/>
</dbReference>
<keyword evidence="9 13" id="KW-0675">Receptor</keyword>
<feature type="non-terminal residue" evidence="16">
    <location>
        <position position="306"/>
    </location>
</feature>
<feature type="transmembrane region" description="Helical" evidence="14">
    <location>
        <begin position="229"/>
        <end position="255"/>
    </location>
</feature>
<dbReference type="GO" id="GO:0004930">
    <property type="term" value="F:G protein-coupled receptor activity"/>
    <property type="evidence" value="ECO:0007669"/>
    <property type="project" value="UniProtKB-KW"/>
</dbReference>
<evidence type="ECO:0000256" key="8">
    <source>
        <dbReference type="ARBA" id="ARBA00023136"/>
    </source>
</evidence>
<evidence type="ECO:0000256" key="6">
    <source>
        <dbReference type="ARBA" id="ARBA00022989"/>
    </source>
</evidence>
<keyword evidence="11 13" id="KW-0807">Transducer</keyword>
<evidence type="ECO:0000256" key="13">
    <source>
        <dbReference type="RuleBase" id="RU004424"/>
    </source>
</evidence>
<dbReference type="InterPro" id="IPR007960">
    <property type="entry name" value="TAS2R"/>
</dbReference>
<keyword evidence="5 13" id="KW-0812">Transmembrane</keyword>
<dbReference type="EMBL" id="CH473964">
    <property type="protein sequence ID" value="EDM01670.1"/>
    <property type="molecule type" value="Genomic_DNA"/>
</dbReference>
<organism evidence="16 17">
    <name type="scientific">Rattus norvegicus</name>
    <name type="common">Rat</name>
    <dbReference type="NCBI Taxonomy" id="10116"/>
    <lineage>
        <taxon>Eukaryota</taxon>
        <taxon>Metazoa</taxon>
        <taxon>Chordata</taxon>
        <taxon>Craniata</taxon>
        <taxon>Vertebrata</taxon>
        <taxon>Euteleostomi</taxon>
        <taxon>Mammalia</taxon>
        <taxon>Eutheria</taxon>
        <taxon>Euarchontoglires</taxon>
        <taxon>Glires</taxon>
        <taxon>Rodentia</taxon>
        <taxon>Myomorpha</taxon>
        <taxon>Muroidea</taxon>
        <taxon>Muridae</taxon>
        <taxon>Murinae</taxon>
        <taxon>Rattus</taxon>
    </lineage>
</organism>
<dbReference type="SUPFAM" id="SSF81321">
    <property type="entry name" value="Family A G protein-coupled receptor-like"/>
    <property type="match status" value="1"/>
</dbReference>
<comment type="similarity">
    <text evidence="2 12">Belongs to the G-protein coupled receptor T2R family.</text>
</comment>
<proteinExistence type="inferred from homology"/>
<dbReference type="InterPro" id="IPR017452">
    <property type="entry name" value="GPCR_Rhodpsn_7TM"/>
</dbReference>
<dbReference type="PANTHER" id="PTHR11394">
    <property type="entry name" value="TASTE RECEPTOR TYPE 2"/>
    <property type="match status" value="1"/>
</dbReference>